<gene>
    <name evidence="1" type="ORF">Enr8_29430</name>
</gene>
<comment type="caution">
    <text evidence="1">The sequence shown here is derived from an EMBL/GenBank/DDBJ whole genome shotgun (WGS) entry which is preliminary data.</text>
</comment>
<dbReference type="OrthoDB" id="281504at2"/>
<reference evidence="1 2" key="1">
    <citation type="submission" date="2019-02" db="EMBL/GenBank/DDBJ databases">
        <title>Deep-cultivation of Planctomycetes and their phenomic and genomic characterization uncovers novel biology.</title>
        <authorList>
            <person name="Wiegand S."/>
            <person name="Jogler M."/>
            <person name="Boedeker C."/>
            <person name="Pinto D."/>
            <person name="Vollmers J."/>
            <person name="Rivas-Marin E."/>
            <person name="Kohn T."/>
            <person name="Peeters S.H."/>
            <person name="Heuer A."/>
            <person name="Rast P."/>
            <person name="Oberbeckmann S."/>
            <person name="Bunk B."/>
            <person name="Jeske O."/>
            <person name="Meyerdierks A."/>
            <person name="Storesund J.E."/>
            <person name="Kallscheuer N."/>
            <person name="Luecker S."/>
            <person name="Lage O.M."/>
            <person name="Pohl T."/>
            <person name="Merkel B.J."/>
            <person name="Hornburger P."/>
            <person name="Mueller R.-W."/>
            <person name="Bruemmer F."/>
            <person name="Labrenz M."/>
            <person name="Spormann A.M."/>
            <person name="Op Den Camp H."/>
            <person name="Overmann J."/>
            <person name="Amann R."/>
            <person name="Jetten M.S.M."/>
            <person name="Mascher T."/>
            <person name="Medema M.H."/>
            <person name="Devos D.P."/>
            <person name="Kaster A.-K."/>
            <person name="Ovreas L."/>
            <person name="Rohde M."/>
            <person name="Galperin M.Y."/>
            <person name="Jogler C."/>
        </authorList>
    </citation>
    <scope>NUCLEOTIDE SEQUENCE [LARGE SCALE GENOMIC DNA]</scope>
    <source>
        <strain evidence="1 2">Enr8</strain>
    </source>
</reference>
<keyword evidence="2" id="KW-1185">Reference proteome</keyword>
<dbReference type="EMBL" id="SJPF01000003">
    <property type="protein sequence ID" value="TWT33123.1"/>
    <property type="molecule type" value="Genomic_DNA"/>
</dbReference>
<organism evidence="1 2">
    <name type="scientific">Blastopirellula retiformator</name>
    <dbReference type="NCBI Taxonomy" id="2527970"/>
    <lineage>
        <taxon>Bacteria</taxon>
        <taxon>Pseudomonadati</taxon>
        <taxon>Planctomycetota</taxon>
        <taxon>Planctomycetia</taxon>
        <taxon>Pirellulales</taxon>
        <taxon>Pirellulaceae</taxon>
        <taxon>Blastopirellula</taxon>
    </lineage>
</organism>
<dbReference type="AlphaFoldDB" id="A0A5C5V568"/>
<protein>
    <recommendedName>
        <fullName evidence="3">Flagellar protein FliL</fullName>
    </recommendedName>
</protein>
<sequence length="202" mass="22829" precursor="true">MKPAKSLQPVVCGKYNFPSLNCDPYFQVDLRDVSSLFSYLQDIMLGFSLHKLLWLIGCLAALASAFGCDSDSSGDATFEPWIEEKVSWVEIELGDFSITVLAADDPTRMPDLDEYQDSVAIHFNLHCLVEPDDEEKVTESLETKKGRLSDEVIRTCRNANLIDLADPELRLVRAQLRDFSDELIGPSLIKRFVFTNVALERY</sequence>
<accession>A0A5C5V568</accession>
<evidence type="ECO:0008006" key="3">
    <source>
        <dbReference type="Google" id="ProtNLM"/>
    </source>
</evidence>
<proteinExistence type="predicted"/>
<dbReference type="Proteomes" id="UP000318878">
    <property type="component" value="Unassembled WGS sequence"/>
</dbReference>
<dbReference type="RefSeq" id="WP_146432710.1">
    <property type="nucleotide sequence ID" value="NZ_SJPF01000003.1"/>
</dbReference>
<evidence type="ECO:0000313" key="2">
    <source>
        <dbReference type="Proteomes" id="UP000318878"/>
    </source>
</evidence>
<evidence type="ECO:0000313" key="1">
    <source>
        <dbReference type="EMBL" id="TWT33123.1"/>
    </source>
</evidence>
<name>A0A5C5V568_9BACT</name>